<gene>
    <name evidence="2" type="ORF">K402DRAFT_462550</name>
</gene>
<feature type="compositionally biased region" description="Polar residues" evidence="1">
    <location>
        <begin position="773"/>
        <end position="812"/>
    </location>
</feature>
<feature type="region of interest" description="Disordered" evidence="1">
    <location>
        <begin position="1"/>
        <end position="52"/>
    </location>
</feature>
<organism evidence="2 3">
    <name type="scientific">Aulographum hederae CBS 113979</name>
    <dbReference type="NCBI Taxonomy" id="1176131"/>
    <lineage>
        <taxon>Eukaryota</taxon>
        <taxon>Fungi</taxon>
        <taxon>Dikarya</taxon>
        <taxon>Ascomycota</taxon>
        <taxon>Pezizomycotina</taxon>
        <taxon>Dothideomycetes</taxon>
        <taxon>Pleosporomycetidae</taxon>
        <taxon>Aulographales</taxon>
        <taxon>Aulographaceae</taxon>
    </lineage>
</organism>
<dbReference type="PANTHER" id="PTHR28298:SF1">
    <property type="entry name" value="EISOSOME PROTEIN 1"/>
    <property type="match status" value="1"/>
</dbReference>
<dbReference type="Proteomes" id="UP000800041">
    <property type="component" value="Unassembled WGS sequence"/>
</dbReference>
<feature type="compositionally biased region" description="Basic residues" evidence="1">
    <location>
        <begin position="751"/>
        <end position="760"/>
    </location>
</feature>
<dbReference type="Pfam" id="PF12757">
    <property type="entry name" value="Eisosome1"/>
    <property type="match status" value="1"/>
</dbReference>
<accession>A0A6G1H3M3</accession>
<proteinExistence type="predicted"/>
<feature type="compositionally biased region" description="Basic and acidic residues" evidence="1">
    <location>
        <begin position="622"/>
        <end position="639"/>
    </location>
</feature>
<dbReference type="GO" id="GO:0070941">
    <property type="term" value="P:eisosome assembly"/>
    <property type="evidence" value="ECO:0007669"/>
    <property type="project" value="TreeGrafter"/>
</dbReference>
<dbReference type="AlphaFoldDB" id="A0A6G1H3M3"/>
<dbReference type="OrthoDB" id="4070583at2759"/>
<feature type="compositionally biased region" description="Basic and acidic residues" evidence="1">
    <location>
        <begin position="675"/>
        <end position="686"/>
    </location>
</feature>
<reference evidence="2" key="1">
    <citation type="journal article" date="2020" name="Stud. Mycol.">
        <title>101 Dothideomycetes genomes: a test case for predicting lifestyles and emergence of pathogens.</title>
        <authorList>
            <person name="Haridas S."/>
            <person name="Albert R."/>
            <person name="Binder M."/>
            <person name="Bloem J."/>
            <person name="Labutti K."/>
            <person name="Salamov A."/>
            <person name="Andreopoulos B."/>
            <person name="Baker S."/>
            <person name="Barry K."/>
            <person name="Bills G."/>
            <person name="Bluhm B."/>
            <person name="Cannon C."/>
            <person name="Castanera R."/>
            <person name="Culley D."/>
            <person name="Daum C."/>
            <person name="Ezra D."/>
            <person name="Gonzalez J."/>
            <person name="Henrissat B."/>
            <person name="Kuo A."/>
            <person name="Liang C."/>
            <person name="Lipzen A."/>
            <person name="Lutzoni F."/>
            <person name="Magnuson J."/>
            <person name="Mondo S."/>
            <person name="Nolan M."/>
            <person name="Ohm R."/>
            <person name="Pangilinan J."/>
            <person name="Park H.-J."/>
            <person name="Ramirez L."/>
            <person name="Alfaro M."/>
            <person name="Sun H."/>
            <person name="Tritt A."/>
            <person name="Yoshinaga Y."/>
            <person name="Zwiers L.-H."/>
            <person name="Turgeon B."/>
            <person name="Goodwin S."/>
            <person name="Spatafora J."/>
            <person name="Crous P."/>
            <person name="Grigoriev I."/>
        </authorList>
    </citation>
    <scope>NUCLEOTIDE SEQUENCE</scope>
    <source>
        <strain evidence="2">CBS 113979</strain>
    </source>
</reference>
<feature type="compositionally biased region" description="Low complexity" evidence="1">
    <location>
        <begin position="1"/>
        <end position="13"/>
    </location>
</feature>
<feature type="region of interest" description="Disordered" evidence="1">
    <location>
        <begin position="376"/>
        <end position="414"/>
    </location>
</feature>
<dbReference type="InterPro" id="IPR024527">
    <property type="entry name" value="Eisosome1"/>
</dbReference>
<feature type="region of interest" description="Disordered" evidence="1">
    <location>
        <begin position="309"/>
        <end position="332"/>
    </location>
</feature>
<feature type="compositionally biased region" description="Low complexity" evidence="1">
    <location>
        <begin position="761"/>
        <end position="771"/>
    </location>
</feature>
<feature type="region of interest" description="Disordered" evidence="1">
    <location>
        <begin position="518"/>
        <end position="866"/>
    </location>
</feature>
<evidence type="ECO:0008006" key="4">
    <source>
        <dbReference type="Google" id="ProtNLM"/>
    </source>
</evidence>
<evidence type="ECO:0000256" key="1">
    <source>
        <dbReference type="SAM" id="MobiDB-lite"/>
    </source>
</evidence>
<feature type="compositionally biased region" description="Basic and acidic residues" evidence="1">
    <location>
        <begin position="522"/>
        <end position="609"/>
    </location>
</feature>
<evidence type="ECO:0000313" key="3">
    <source>
        <dbReference type="Proteomes" id="UP000800041"/>
    </source>
</evidence>
<evidence type="ECO:0000313" key="2">
    <source>
        <dbReference type="EMBL" id="KAF1987664.1"/>
    </source>
</evidence>
<dbReference type="EMBL" id="ML977151">
    <property type="protein sequence ID" value="KAF1987664.1"/>
    <property type="molecule type" value="Genomic_DNA"/>
</dbReference>
<feature type="compositionally biased region" description="Polar residues" evidence="1">
    <location>
        <begin position="722"/>
        <end position="739"/>
    </location>
</feature>
<keyword evidence="3" id="KW-1185">Reference proteome</keyword>
<protein>
    <recommendedName>
        <fullName evidence="4">Eisosome protein 1</fullName>
    </recommendedName>
</protein>
<feature type="region of interest" description="Disordered" evidence="1">
    <location>
        <begin position="229"/>
        <end position="249"/>
    </location>
</feature>
<name>A0A6G1H3M3_9PEZI</name>
<dbReference type="PANTHER" id="PTHR28298">
    <property type="entry name" value="EISOSOME PROTEIN 1"/>
    <property type="match status" value="1"/>
</dbReference>
<feature type="compositionally biased region" description="Basic residues" evidence="1">
    <location>
        <begin position="381"/>
        <end position="390"/>
    </location>
</feature>
<sequence>MAAPAQTQSAPQQNGNAPCPDPSAHQHDHSLQNQASKAALYATHSGKADEEKKAWLDADNRLSSAGAATSLKYAKPHELPSFPVVGIDTTSSAGAAASLANANKKPFEHWKPDPSASAGKAAMLGWDYKMKPLWQPEASAAGSKAALLAHKDGPKLNLWMPEASADGNSAASIAMRNKGLSPQLDYGHTPEGRQRALMAANGAIANRKRAGSTPAPFVSTYPDAHNAGPNALSAATAAHRPSDANRLGSRAMEASRIQNIGTNMPREMYTEHPPVAPEVDEKNHQAALRASAISMAKQMYAVQQTHIDRARDDGRSAAVSSHGRSKSTADSDLKEQGMQYLNLQEAAQKLAAERLAKLNPDESAAFRSYYGYEKPSGRSRLSVRNRNRRRASSESGKGDMDDDEQARRVRSQMSQFHDKLAEVDTKKRRTDRANLLAAAERKVQAQMHGMDEKVFNETGKMSPAMMEEWEAKARARAEADSEVRMQNHGRVHVGNGKYLDQSEIDNIAAARIQPTLDEINENAEKRRARDEEMKLDEEQKKREQQSEKERQNEVKAEQKRLRDEEKQAEKSKKAEEKAAAKAEKEAEKSRKSEEKKLAKEEKHRSKDLKAAAGEITAVKNAPAHEPHTSTEEQVDHPEAQETAGQAKASEELAPETEGVHEGAPLARPNTGLSRTRTEEILRHEDVAAIGSSSSSDMSDDDEGPHGQSSTAPVAKTSPGADATTNSTSAEAVTSPTSPSKESKGFKSLLNKFKRRSRRSTKSSSEAETKSFTGGHTLTSQSQTPHSIASNTRGEQDPSGATTHSATDGSSFEDTPRGRGGRPISHSTSDEFEEASENLAPPPKIDAGRPGSLSGSPVRETRFQEAL</sequence>